<dbReference type="AlphaFoldDB" id="W2RWZ0"/>
<evidence type="ECO:0000256" key="1">
    <source>
        <dbReference type="ARBA" id="ARBA00004477"/>
    </source>
</evidence>
<gene>
    <name evidence="10" type="ORF">HMPREF1541_04490</name>
</gene>
<keyword evidence="3 9" id="KW-0812">Transmembrane</keyword>
<dbReference type="GO" id="GO:0098554">
    <property type="term" value="C:cytoplasmic side of endoplasmic reticulum membrane"/>
    <property type="evidence" value="ECO:0007669"/>
    <property type="project" value="TreeGrafter"/>
</dbReference>
<keyword evidence="4" id="KW-0378">Hydrolase</keyword>
<dbReference type="MEROPS" id="A22.008"/>
<dbReference type="InParanoid" id="W2RWZ0"/>
<evidence type="ECO:0000256" key="5">
    <source>
        <dbReference type="ARBA" id="ARBA00022824"/>
    </source>
</evidence>
<comment type="similarity">
    <text evidence="2">Belongs to the peptidase A22B family.</text>
</comment>
<keyword evidence="11" id="KW-1185">Reference proteome</keyword>
<keyword evidence="6 9" id="KW-1133">Transmembrane helix</keyword>
<dbReference type="GO" id="GO:0098553">
    <property type="term" value="C:lumenal side of endoplasmic reticulum membrane"/>
    <property type="evidence" value="ECO:0007669"/>
    <property type="project" value="TreeGrafter"/>
</dbReference>
<dbReference type="eggNOG" id="KOG2443">
    <property type="taxonomic scope" value="Eukaryota"/>
</dbReference>
<dbReference type="GO" id="GO:0033619">
    <property type="term" value="P:membrane protein proteolysis"/>
    <property type="evidence" value="ECO:0007669"/>
    <property type="project" value="TreeGrafter"/>
</dbReference>
<dbReference type="InterPro" id="IPR007369">
    <property type="entry name" value="Peptidase_A22B_SPP"/>
</dbReference>
<reference evidence="10 11" key="1">
    <citation type="submission" date="2013-03" db="EMBL/GenBank/DDBJ databases">
        <title>The Genome Sequence of Phialophora europaea CBS 101466.</title>
        <authorList>
            <consortium name="The Broad Institute Genomics Platform"/>
            <person name="Cuomo C."/>
            <person name="de Hoog S."/>
            <person name="Gorbushina A."/>
            <person name="Walker B."/>
            <person name="Young S.K."/>
            <person name="Zeng Q."/>
            <person name="Gargeya S."/>
            <person name="Fitzgerald M."/>
            <person name="Haas B."/>
            <person name="Abouelleil A."/>
            <person name="Allen A.W."/>
            <person name="Alvarado L."/>
            <person name="Arachchi H.M."/>
            <person name="Berlin A.M."/>
            <person name="Chapman S.B."/>
            <person name="Gainer-Dewar J."/>
            <person name="Goldberg J."/>
            <person name="Griggs A."/>
            <person name="Gujja S."/>
            <person name="Hansen M."/>
            <person name="Howarth C."/>
            <person name="Imamovic A."/>
            <person name="Ireland A."/>
            <person name="Larimer J."/>
            <person name="McCowan C."/>
            <person name="Murphy C."/>
            <person name="Pearson M."/>
            <person name="Poon T.W."/>
            <person name="Priest M."/>
            <person name="Roberts A."/>
            <person name="Saif S."/>
            <person name="Shea T."/>
            <person name="Sisk P."/>
            <person name="Sykes S."/>
            <person name="Wortman J."/>
            <person name="Nusbaum C."/>
            <person name="Birren B."/>
        </authorList>
    </citation>
    <scope>NUCLEOTIDE SEQUENCE [LARGE SCALE GENOMIC DNA]</scope>
    <source>
        <strain evidence="10 11">CBS 101466</strain>
    </source>
</reference>
<evidence type="ECO:0000256" key="3">
    <source>
        <dbReference type="ARBA" id="ARBA00022692"/>
    </source>
</evidence>
<evidence type="ECO:0000313" key="10">
    <source>
        <dbReference type="EMBL" id="ETN40214.1"/>
    </source>
</evidence>
<evidence type="ECO:0008006" key="12">
    <source>
        <dbReference type="Google" id="ProtNLM"/>
    </source>
</evidence>
<organism evidence="10 11">
    <name type="scientific">Cyphellophora europaea (strain CBS 101466)</name>
    <name type="common">Phialophora europaea</name>
    <dbReference type="NCBI Taxonomy" id="1220924"/>
    <lineage>
        <taxon>Eukaryota</taxon>
        <taxon>Fungi</taxon>
        <taxon>Dikarya</taxon>
        <taxon>Ascomycota</taxon>
        <taxon>Pezizomycotina</taxon>
        <taxon>Eurotiomycetes</taxon>
        <taxon>Chaetothyriomycetidae</taxon>
        <taxon>Chaetothyriales</taxon>
        <taxon>Cyphellophoraceae</taxon>
        <taxon>Cyphellophora</taxon>
    </lineage>
</organism>
<dbReference type="Pfam" id="PF04258">
    <property type="entry name" value="Peptidase_A22B"/>
    <property type="match status" value="1"/>
</dbReference>
<accession>W2RWZ0</accession>
<feature type="compositionally biased region" description="Basic and acidic residues" evidence="8">
    <location>
        <begin position="694"/>
        <end position="705"/>
    </location>
</feature>
<dbReference type="PANTHER" id="PTHR12174:SF23">
    <property type="entry name" value="MINOR HISTOCOMPATIBILITY ANTIGEN H13"/>
    <property type="match status" value="1"/>
</dbReference>
<evidence type="ECO:0000256" key="4">
    <source>
        <dbReference type="ARBA" id="ARBA00022801"/>
    </source>
</evidence>
<evidence type="ECO:0000256" key="7">
    <source>
        <dbReference type="ARBA" id="ARBA00023136"/>
    </source>
</evidence>
<feature type="compositionally biased region" description="Acidic residues" evidence="8">
    <location>
        <begin position="77"/>
        <end position="87"/>
    </location>
</feature>
<dbReference type="HOGENOM" id="CLU_023799_1_0_1"/>
<feature type="transmembrane region" description="Helical" evidence="9">
    <location>
        <begin position="480"/>
        <end position="498"/>
    </location>
</feature>
<feature type="transmembrane region" description="Helical" evidence="9">
    <location>
        <begin position="452"/>
        <end position="474"/>
    </location>
</feature>
<feature type="region of interest" description="Disordered" evidence="8">
    <location>
        <begin position="591"/>
        <end position="713"/>
    </location>
</feature>
<dbReference type="InterPro" id="IPR006639">
    <property type="entry name" value="Preselin/SPP"/>
</dbReference>
<evidence type="ECO:0000256" key="6">
    <source>
        <dbReference type="ARBA" id="ARBA00022989"/>
    </source>
</evidence>
<feature type="compositionally biased region" description="Basic and acidic residues" evidence="8">
    <location>
        <begin position="632"/>
        <end position="644"/>
    </location>
</feature>
<feature type="compositionally biased region" description="Basic residues" evidence="8">
    <location>
        <begin position="61"/>
        <end position="70"/>
    </location>
</feature>
<dbReference type="GO" id="GO:0042500">
    <property type="term" value="F:aspartic endopeptidase activity, intramembrane cleaving"/>
    <property type="evidence" value="ECO:0007669"/>
    <property type="project" value="InterPro"/>
</dbReference>
<comment type="subcellular location">
    <subcellularLocation>
        <location evidence="1">Endoplasmic reticulum membrane</location>
        <topology evidence="1">Multi-pass membrane protein</topology>
    </subcellularLocation>
</comment>
<feature type="transmembrane region" description="Helical" evidence="9">
    <location>
        <begin position="357"/>
        <end position="377"/>
    </location>
</feature>
<dbReference type="PANTHER" id="PTHR12174">
    <property type="entry name" value="SIGNAL PEPTIDE PEPTIDASE"/>
    <property type="match status" value="1"/>
</dbReference>
<keyword evidence="7 9" id="KW-0472">Membrane</keyword>
<dbReference type="OrthoDB" id="29661at2759"/>
<dbReference type="VEuPathDB" id="FungiDB:HMPREF1541_04490"/>
<dbReference type="SMART" id="SM00730">
    <property type="entry name" value="PSN"/>
    <property type="match status" value="1"/>
</dbReference>
<proteinExistence type="inferred from homology"/>
<evidence type="ECO:0000256" key="9">
    <source>
        <dbReference type="SAM" id="Phobius"/>
    </source>
</evidence>
<name>W2RWZ0_CYPE1</name>
<feature type="transmembrane region" description="Helical" evidence="9">
    <location>
        <begin position="30"/>
        <end position="50"/>
    </location>
</feature>
<dbReference type="Proteomes" id="UP000030752">
    <property type="component" value="Unassembled WGS sequence"/>
</dbReference>
<feature type="region of interest" description="Disordered" evidence="8">
    <location>
        <begin position="509"/>
        <end position="575"/>
    </location>
</feature>
<dbReference type="GeneID" id="19971829"/>
<sequence length="713" mass="78166">MQPSEPGPVISFLGRVAYELQIVRPLVPTYLLLIASALFPIWIASHASLVRPTSAAPPPKSKGRRSRSRTTAKASDADSDSESEPEETSQKIENLTPSDALLFPLLAGGTLAGLYFTLKYLEDPAWLNWGLNLYFSQMGLWFSYRFLSDAFVFLREAVFPKCYSWQGKLWIANLGNLRYSTKNAEGQDEHESSPLPGVLRLLPLLGFAKRSLWAFRRAISARATLTLHLQGLLTLRAKPTLPDLLAVILAASLTYIHTFVSKPWPLTNFLGLSFCYGSLQLTSPSTAGTGTLLLLALFFYDIYFVFYTPMMVHVATSLDVPIKMLFPRPDGCVLPIGAEEGSAAMEEYLRCLGKKRAMAMLGLGDIVVPGLVVGFALRWDLWRHYQKLQKSKFSPVIEGDKSVTKEGAVPTEQAGVEKVPYMPATGSWGPRFWTSRALQTPALKFKSFPKPYFYSTVFGYVVGLCCTVGVMQVMKHAQPALLYLVPGVLGTLWGTAVVKGEVTRLWKYSEEGEEENSTDSKQNKKKKGTDDEKNQNANAVVKASSEDVSNAKGSSTKSADGKAKGEPKSKLSQEMQRIQQHAIYFGLKLPSSTAAPVGDSKEQAAAKTKNKPPTKAIKAAAEVADSTSSDADEAHPDSDSHCDAEVEVNVQKRQTRSRTAKSGGAGKARPTRTSSRRLRSASSATDDTAGDDVQLVKDVDEEKARMAKRQRKL</sequence>
<protein>
    <recommendedName>
        <fullName evidence="12">Peptidase A22B, signal peptide peptidase</fullName>
    </recommendedName>
</protein>
<feature type="compositionally biased region" description="Polar residues" evidence="8">
    <location>
        <begin position="546"/>
        <end position="558"/>
    </location>
</feature>
<feature type="compositionally biased region" description="Low complexity" evidence="8">
    <location>
        <begin position="605"/>
        <end position="621"/>
    </location>
</feature>
<feature type="compositionally biased region" description="Basic and acidic residues" evidence="8">
    <location>
        <begin position="559"/>
        <end position="571"/>
    </location>
</feature>
<dbReference type="FunCoup" id="W2RWZ0">
    <property type="interactions" value="14"/>
</dbReference>
<keyword evidence="5" id="KW-0256">Endoplasmic reticulum</keyword>
<dbReference type="GO" id="GO:0006465">
    <property type="term" value="P:signal peptide processing"/>
    <property type="evidence" value="ECO:0007669"/>
    <property type="project" value="TreeGrafter"/>
</dbReference>
<feature type="transmembrane region" description="Helical" evidence="9">
    <location>
        <begin position="293"/>
        <end position="315"/>
    </location>
</feature>
<dbReference type="RefSeq" id="XP_008717057.1">
    <property type="nucleotide sequence ID" value="XM_008718835.1"/>
</dbReference>
<dbReference type="STRING" id="1220924.W2RWZ0"/>
<evidence type="ECO:0000313" key="11">
    <source>
        <dbReference type="Proteomes" id="UP000030752"/>
    </source>
</evidence>
<feature type="region of interest" description="Disordered" evidence="8">
    <location>
        <begin position="51"/>
        <end position="92"/>
    </location>
</feature>
<feature type="transmembrane region" description="Helical" evidence="9">
    <location>
        <begin position="240"/>
        <end position="258"/>
    </location>
</feature>
<evidence type="ECO:0000256" key="2">
    <source>
        <dbReference type="ARBA" id="ARBA00006859"/>
    </source>
</evidence>
<evidence type="ECO:0000256" key="8">
    <source>
        <dbReference type="SAM" id="MobiDB-lite"/>
    </source>
</evidence>
<dbReference type="EMBL" id="KB822720">
    <property type="protein sequence ID" value="ETN40214.1"/>
    <property type="molecule type" value="Genomic_DNA"/>
</dbReference>